<evidence type="ECO:0000256" key="1">
    <source>
        <dbReference type="SAM" id="MobiDB-lite"/>
    </source>
</evidence>
<gene>
    <name evidence="2" type="ORF">GcM3_065027</name>
</gene>
<reference evidence="2 3" key="1">
    <citation type="journal article" date="2018" name="BMC Genomics">
        <title>Comparative genome analyses reveal sequence features reflecting distinct modes of host-adaptation between dicot and monocot powdery mildew.</title>
        <authorList>
            <person name="Wu Y."/>
            <person name="Ma X."/>
            <person name="Pan Z."/>
            <person name="Kale S.D."/>
            <person name="Song Y."/>
            <person name="King H."/>
            <person name="Zhang Q."/>
            <person name="Presley C."/>
            <person name="Deng X."/>
            <person name="Wei C.I."/>
            <person name="Xiao S."/>
        </authorList>
    </citation>
    <scope>NUCLEOTIDE SEQUENCE [LARGE SCALE GENOMIC DNA]</scope>
    <source>
        <strain evidence="2">UMSG3</strain>
    </source>
</reference>
<organism evidence="2 3">
    <name type="scientific">Golovinomyces cichoracearum</name>
    <dbReference type="NCBI Taxonomy" id="62708"/>
    <lineage>
        <taxon>Eukaryota</taxon>
        <taxon>Fungi</taxon>
        <taxon>Dikarya</taxon>
        <taxon>Ascomycota</taxon>
        <taxon>Pezizomycotina</taxon>
        <taxon>Leotiomycetes</taxon>
        <taxon>Erysiphales</taxon>
        <taxon>Erysiphaceae</taxon>
        <taxon>Golovinomyces</taxon>
    </lineage>
</organism>
<name>A0A420IUN5_9PEZI</name>
<feature type="compositionally biased region" description="Low complexity" evidence="1">
    <location>
        <begin position="39"/>
        <end position="54"/>
    </location>
</feature>
<sequence>AGSSTLHTPDPSDASRAQSLAPITGTPSRITSKPLARRNTTTTKATATKNTKNAMKTQAVKVPVKATSKPASTRPHELWNEEKTIFLIDFLQGAVDEGEVSDVGFEQKVFNELAEEFKSSLNAPGKTAVRSLVESSGWQWDEAKLKTPELYSLMGENGGATGLYAVNCGQAEHSEEDEERDK</sequence>
<evidence type="ECO:0000313" key="3">
    <source>
        <dbReference type="Proteomes" id="UP000283383"/>
    </source>
</evidence>
<comment type="caution">
    <text evidence="2">The sequence shown here is derived from an EMBL/GenBank/DDBJ whole genome shotgun (WGS) entry which is preliminary data.</text>
</comment>
<dbReference type="Proteomes" id="UP000283383">
    <property type="component" value="Unassembled WGS sequence"/>
</dbReference>
<dbReference type="EMBL" id="MCBQ01006593">
    <property type="protein sequence ID" value="RKF78241.1"/>
    <property type="molecule type" value="Genomic_DNA"/>
</dbReference>
<keyword evidence="3" id="KW-1185">Reference proteome</keyword>
<feature type="non-terminal residue" evidence="2">
    <location>
        <position position="1"/>
    </location>
</feature>
<feature type="region of interest" description="Disordered" evidence="1">
    <location>
        <begin position="1"/>
        <end position="56"/>
    </location>
</feature>
<proteinExistence type="predicted"/>
<evidence type="ECO:0000313" key="2">
    <source>
        <dbReference type="EMBL" id="RKF78241.1"/>
    </source>
</evidence>
<accession>A0A420IUN5</accession>
<dbReference type="AlphaFoldDB" id="A0A420IUN5"/>
<protein>
    <submittedName>
        <fullName evidence="2">Uncharacterized protein</fullName>
    </submittedName>
</protein>